<feature type="compositionally biased region" description="Basic and acidic residues" evidence="1">
    <location>
        <begin position="93"/>
        <end position="107"/>
    </location>
</feature>
<feature type="region of interest" description="Disordered" evidence="1">
    <location>
        <begin position="87"/>
        <end position="107"/>
    </location>
</feature>
<gene>
    <name evidence="2" type="ORF">B1B_14476</name>
</gene>
<feature type="region of interest" description="Disordered" evidence="1">
    <location>
        <begin position="1"/>
        <end position="30"/>
    </location>
</feature>
<name>T0Z0X2_9ZZZZ</name>
<accession>T0Z0X2</accession>
<reference evidence="2" key="1">
    <citation type="submission" date="2013-08" db="EMBL/GenBank/DDBJ databases">
        <authorList>
            <person name="Mendez C."/>
            <person name="Richter M."/>
            <person name="Ferrer M."/>
            <person name="Sanchez J."/>
        </authorList>
    </citation>
    <scope>NUCLEOTIDE SEQUENCE</scope>
</reference>
<evidence type="ECO:0000313" key="2">
    <source>
        <dbReference type="EMBL" id="EQD41576.1"/>
    </source>
</evidence>
<feature type="non-terminal residue" evidence="2">
    <location>
        <position position="231"/>
    </location>
</feature>
<organism evidence="2">
    <name type="scientific">mine drainage metagenome</name>
    <dbReference type="NCBI Taxonomy" id="410659"/>
    <lineage>
        <taxon>unclassified sequences</taxon>
        <taxon>metagenomes</taxon>
        <taxon>ecological metagenomes</taxon>
    </lineage>
</organism>
<reference evidence="2" key="2">
    <citation type="journal article" date="2014" name="ISME J.">
        <title>Microbial stratification in low pH oxic and suboxic macroscopic growths along an acid mine drainage.</title>
        <authorList>
            <person name="Mendez-Garcia C."/>
            <person name="Mesa V."/>
            <person name="Sprenger R.R."/>
            <person name="Richter M."/>
            <person name="Diez M.S."/>
            <person name="Solano J."/>
            <person name="Bargiela R."/>
            <person name="Golyshina O.V."/>
            <person name="Manteca A."/>
            <person name="Ramos J.L."/>
            <person name="Gallego J.R."/>
            <person name="Llorente I."/>
            <person name="Martins Dos Santos V.A."/>
            <person name="Jensen O.N."/>
            <person name="Pelaez A.I."/>
            <person name="Sanchez J."/>
            <person name="Ferrer M."/>
        </authorList>
    </citation>
    <scope>NUCLEOTIDE SEQUENCE</scope>
</reference>
<dbReference type="Pfam" id="PF07592">
    <property type="entry name" value="DDE_Tnp_ISAZ013"/>
    <property type="match status" value="1"/>
</dbReference>
<dbReference type="NCBIfam" id="NF033519">
    <property type="entry name" value="transpos_ISAzo13"/>
    <property type="match status" value="1"/>
</dbReference>
<dbReference type="AlphaFoldDB" id="T0Z0X2"/>
<evidence type="ECO:0000256" key="1">
    <source>
        <dbReference type="SAM" id="MobiDB-lite"/>
    </source>
</evidence>
<comment type="caution">
    <text evidence="2">The sequence shown here is derived from an EMBL/GenBank/DDBJ whole genome shotgun (WGS) entry which is preliminary data.</text>
</comment>
<dbReference type="InterPro" id="IPR011518">
    <property type="entry name" value="Transposase_36"/>
</dbReference>
<proteinExistence type="predicted"/>
<dbReference type="EMBL" id="AUZY01009592">
    <property type="protein sequence ID" value="EQD41576.1"/>
    <property type="molecule type" value="Genomic_DNA"/>
</dbReference>
<protein>
    <submittedName>
        <fullName evidence="2">Rhodopirellula transposase family protein</fullName>
    </submittedName>
</protein>
<sequence>MHEIQAGKGVPPGRVRRSGAGRKSITASDPQLLEALDAMIEGDTRGDPESPLRWVCKSTRAIAGELKRQDHAVSHVKVAQILHDQHYSLQSNRKTEEGADHPGRDTQFRHISGQVKKCLGEGIPVISVDTKKKELIGNHENKGQQWLPAKHPARVEGHDFPGPKVPRAYPYGIYDMGRNVGFVNVGTDHDTGAFAVASIRGWWRAEGKRIYAQAKEGVDRRPTVEAANGWR</sequence>